<proteinExistence type="predicted"/>
<evidence type="ECO:0000256" key="1">
    <source>
        <dbReference type="SAM" id="Coils"/>
    </source>
</evidence>
<comment type="caution">
    <text evidence="2">The sequence shown here is derived from an EMBL/GenBank/DDBJ whole genome shotgun (WGS) entry which is preliminary data.</text>
</comment>
<dbReference type="Proteomes" id="UP000603434">
    <property type="component" value="Unassembled WGS sequence"/>
</dbReference>
<evidence type="ECO:0000313" key="3">
    <source>
        <dbReference type="Proteomes" id="UP000603434"/>
    </source>
</evidence>
<keyword evidence="1" id="KW-0175">Coiled coil</keyword>
<feature type="coiled-coil region" evidence="1">
    <location>
        <begin position="23"/>
        <end position="70"/>
    </location>
</feature>
<accession>A0A8J6NW07</accession>
<name>A0A8J6NW07_9BACT</name>
<sequence>MSPQYIPDETELFDRIWKYRRSVQHLEREYLDLRVRLRDAAAALRSDPQNQELKSQVNYLEGRLQDLESRYPWISTGNPSEIPFCINSTV</sequence>
<evidence type="ECO:0000313" key="2">
    <source>
        <dbReference type="EMBL" id="MBC8361633.1"/>
    </source>
</evidence>
<dbReference type="AlphaFoldDB" id="A0A8J6NW07"/>
<organism evidence="2 3">
    <name type="scientific">Candidatus Desulfatibia profunda</name>
    <dbReference type="NCBI Taxonomy" id="2841695"/>
    <lineage>
        <taxon>Bacteria</taxon>
        <taxon>Pseudomonadati</taxon>
        <taxon>Thermodesulfobacteriota</taxon>
        <taxon>Desulfobacteria</taxon>
        <taxon>Desulfobacterales</taxon>
        <taxon>Desulfobacterales incertae sedis</taxon>
        <taxon>Candidatus Desulfatibia</taxon>
    </lineage>
</organism>
<protein>
    <submittedName>
        <fullName evidence="2">Uncharacterized protein</fullName>
    </submittedName>
</protein>
<gene>
    <name evidence="2" type="ORF">H8E23_09560</name>
</gene>
<dbReference type="EMBL" id="JACNJH010000142">
    <property type="protein sequence ID" value="MBC8361633.1"/>
    <property type="molecule type" value="Genomic_DNA"/>
</dbReference>
<reference evidence="2 3" key="1">
    <citation type="submission" date="2020-08" db="EMBL/GenBank/DDBJ databases">
        <title>Bridging the membrane lipid divide: bacteria of the FCB group superphylum have the potential to synthesize archaeal ether lipids.</title>
        <authorList>
            <person name="Villanueva L."/>
            <person name="Von Meijenfeldt F.A.B."/>
            <person name="Westbye A.B."/>
            <person name="Yadav S."/>
            <person name="Hopmans E.C."/>
            <person name="Dutilh B.E."/>
            <person name="Sinninghe Damste J.S."/>
        </authorList>
    </citation>
    <scope>NUCLEOTIDE SEQUENCE [LARGE SCALE GENOMIC DNA]</scope>
    <source>
        <strain evidence="2">NIOZ-UU30</strain>
    </source>
</reference>